<dbReference type="GO" id="GO:0016757">
    <property type="term" value="F:glycosyltransferase activity"/>
    <property type="evidence" value="ECO:0007669"/>
    <property type="project" value="TreeGrafter"/>
</dbReference>
<dbReference type="Gene3D" id="3.40.50.2000">
    <property type="entry name" value="Glycogen Phosphorylase B"/>
    <property type="match status" value="1"/>
</dbReference>
<evidence type="ECO:0000259" key="1">
    <source>
        <dbReference type="Pfam" id="PF13524"/>
    </source>
</evidence>
<reference evidence="2 3" key="1">
    <citation type="submission" date="2017-11" db="EMBL/GenBank/DDBJ databases">
        <title>Bacillus camelliae sp. nov., isolated from pu'er tea.</title>
        <authorList>
            <person name="Niu L."/>
        </authorList>
    </citation>
    <scope>NUCLEOTIDE SEQUENCE [LARGE SCALE GENOMIC DNA]</scope>
    <source>
        <strain evidence="2 3">7578-1</strain>
    </source>
</reference>
<dbReference type="InterPro" id="IPR055259">
    <property type="entry name" value="YkvP/CgeB_Glyco_trans-like"/>
</dbReference>
<dbReference type="EMBL" id="PIQO01000001">
    <property type="protein sequence ID" value="PKR86802.1"/>
    <property type="molecule type" value="Genomic_DNA"/>
</dbReference>
<protein>
    <recommendedName>
        <fullName evidence="1">Spore protein YkvP/CgeB glycosyl transferase-like domain-containing protein</fullName>
    </recommendedName>
</protein>
<comment type="caution">
    <text evidence="2">The sequence shown here is derived from an EMBL/GenBank/DDBJ whole genome shotgun (WGS) entry which is preliminary data.</text>
</comment>
<dbReference type="CDD" id="cd03801">
    <property type="entry name" value="GT4_PimA-like"/>
    <property type="match status" value="1"/>
</dbReference>
<dbReference type="PANTHER" id="PTHR45947:SF3">
    <property type="entry name" value="SULFOQUINOVOSYL TRANSFERASE SQD2"/>
    <property type="match status" value="1"/>
</dbReference>
<dbReference type="Pfam" id="PF13524">
    <property type="entry name" value="Glyco_trans_1_2"/>
    <property type="match status" value="1"/>
</dbReference>
<organism evidence="2 3">
    <name type="scientific">Heyndrickxia camelliae</name>
    <dbReference type="NCBI Taxonomy" id="1707093"/>
    <lineage>
        <taxon>Bacteria</taxon>
        <taxon>Bacillati</taxon>
        <taxon>Bacillota</taxon>
        <taxon>Bacilli</taxon>
        <taxon>Bacillales</taxon>
        <taxon>Bacillaceae</taxon>
        <taxon>Heyndrickxia</taxon>
    </lineage>
</organism>
<evidence type="ECO:0000313" key="3">
    <source>
        <dbReference type="Proteomes" id="UP000233440"/>
    </source>
</evidence>
<evidence type="ECO:0000313" key="2">
    <source>
        <dbReference type="EMBL" id="PKR86802.1"/>
    </source>
</evidence>
<name>A0A2N3LQ50_9BACI</name>
<gene>
    <name evidence="2" type="ORF">CWO92_01700</name>
</gene>
<dbReference type="SUPFAM" id="SSF53756">
    <property type="entry name" value="UDP-Glycosyltransferase/glycogen phosphorylase"/>
    <property type="match status" value="1"/>
</dbReference>
<proteinExistence type="predicted"/>
<dbReference type="RefSeq" id="WP_101352451.1">
    <property type="nucleotide sequence ID" value="NZ_PIQO01000001.1"/>
</dbReference>
<dbReference type="InterPro" id="IPR050194">
    <property type="entry name" value="Glycosyltransferase_grp1"/>
</dbReference>
<keyword evidence="3" id="KW-1185">Reference proteome</keyword>
<dbReference type="Proteomes" id="UP000233440">
    <property type="component" value="Unassembled WGS sequence"/>
</dbReference>
<dbReference type="OrthoDB" id="9809622at2"/>
<dbReference type="AlphaFoldDB" id="A0A2N3LQ50"/>
<accession>A0A2N3LQ50</accession>
<dbReference type="PANTHER" id="PTHR45947">
    <property type="entry name" value="SULFOQUINOVOSYL TRANSFERASE SQD2"/>
    <property type="match status" value="1"/>
</dbReference>
<sequence>MKIVHAPTEIAGQMGILTRQLRKEGHKVAGFNGFHTFLNYKGGILNTDAFEILKDFQFLIDNVDIFHFYNANTFLTDFADIPMLKEKGKKLVMHHWGSDVRKDGIVRELNPYPLPPSYYTDEEIDKQLKFLSQYIDVAIVQDHEVYQYVKDYYKKVFILPLACNIDEIQPVYPSVNNDNPLIIHAPTNREFKGSDYVEAAIEKLQGKSPFTYQILEKVSHEQAMQTYLKSDIIIDQLLCGSYGMLSVEAMAMGKPVVAYIRDDVREHFPADLPIVQATPDNLDEVLLKLIQNPSLRHEIGMKSREYVEKYHSVKNVVDDLIKIYELL</sequence>
<feature type="domain" description="Spore protein YkvP/CgeB glycosyl transferase-like" evidence="1">
    <location>
        <begin position="213"/>
        <end position="321"/>
    </location>
</feature>